<accession>A0A0B0MKN9</accession>
<dbReference type="EMBL" id="JRRC01182038">
    <property type="protein sequence ID" value="KHG01300.1"/>
    <property type="molecule type" value="Genomic_DNA"/>
</dbReference>
<sequence>MPSQDGRRQEYNQPTLSQKQIASYMNLLEVVGRRGSSGTSALCCLVNDICSPQNHIPTTCTPLNSYTDR</sequence>
<dbReference type="AlphaFoldDB" id="A0A0B0MKN9"/>
<dbReference type="Proteomes" id="UP000032142">
    <property type="component" value="Unassembled WGS sequence"/>
</dbReference>
<organism evidence="1 2">
    <name type="scientific">Gossypium arboreum</name>
    <name type="common">Tree cotton</name>
    <name type="synonym">Gossypium nanking</name>
    <dbReference type="NCBI Taxonomy" id="29729"/>
    <lineage>
        <taxon>Eukaryota</taxon>
        <taxon>Viridiplantae</taxon>
        <taxon>Streptophyta</taxon>
        <taxon>Embryophyta</taxon>
        <taxon>Tracheophyta</taxon>
        <taxon>Spermatophyta</taxon>
        <taxon>Magnoliopsida</taxon>
        <taxon>eudicotyledons</taxon>
        <taxon>Gunneridae</taxon>
        <taxon>Pentapetalae</taxon>
        <taxon>rosids</taxon>
        <taxon>malvids</taxon>
        <taxon>Malvales</taxon>
        <taxon>Malvaceae</taxon>
        <taxon>Malvoideae</taxon>
        <taxon>Gossypium</taxon>
    </lineage>
</organism>
<gene>
    <name evidence="1" type="ORF">F383_22080</name>
</gene>
<evidence type="ECO:0000313" key="2">
    <source>
        <dbReference type="Proteomes" id="UP000032142"/>
    </source>
</evidence>
<reference evidence="2" key="1">
    <citation type="submission" date="2014-09" db="EMBL/GenBank/DDBJ databases">
        <authorList>
            <person name="Mudge J."/>
            <person name="Ramaraj T."/>
            <person name="Lindquist I.E."/>
            <person name="Bharti A.K."/>
            <person name="Sundararajan A."/>
            <person name="Cameron C.T."/>
            <person name="Woodward J.E."/>
            <person name="May G.D."/>
            <person name="Brubaker C."/>
            <person name="Broadhvest J."/>
            <person name="Wilkins T.A."/>
        </authorList>
    </citation>
    <scope>NUCLEOTIDE SEQUENCE</scope>
    <source>
        <strain evidence="2">cv. AKA8401</strain>
    </source>
</reference>
<keyword evidence="2" id="KW-1185">Reference proteome</keyword>
<protein>
    <submittedName>
        <fullName evidence="1">Uncharacterized protein</fullName>
    </submittedName>
</protein>
<comment type="caution">
    <text evidence="1">The sequence shown here is derived from an EMBL/GenBank/DDBJ whole genome shotgun (WGS) entry which is preliminary data.</text>
</comment>
<name>A0A0B0MKN9_GOSAR</name>
<evidence type="ECO:0000313" key="1">
    <source>
        <dbReference type="EMBL" id="KHG01300.1"/>
    </source>
</evidence>
<proteinExistence type="predicted"/>